<dbReference type="PROSITE" id="PS50893">
    <property type="entry name" value="ABC_TRANSPORTER_2"/>
    <property type="match status" value="1"/>
</dbReference>
<organism evidence="6 7">
    <name type="scientific">Methanococcoides cohabitans</name>
    <dbReference type="NCBI Taxonomy" id="3136559"/>
    <lineage>
        <taxon>Archaea</taxon>
        <taxon>Methanobacteriati</taxon>
        <taxon>Methanobacteriota</taxon>
        <taxon>Stenosarchaea group</taxon>
        <taxon>Methanomicrobia</taxon>
        <taxon>Methanosarcinales</taxon>
        <taxon>Methanosarcinaceae</taxon>
        <taxon>Methanococcoides</taxon>
    </lineage>
</organism>
<dbReference type="InterPro" id="IPR003439">
    <property type="entry name" value="ABC_transporter-like_ATP-bd"/>
</dbReference>
<evidence type="ECO:0000256" key="3">
    <source>
        <dbReference type="ARBA" id="ARBA00022741"/>
    </source>
</evidence>
<evidence type="ECO:0000313" key="7">
    <source>
        <dbReference type="Proteomes" id="UP001396646"/>
    </source>
</evidence>
<evidence type="ECO:0000259" key="5">
    <source>
        <dbReference type="PROSITE" id="PS50893"/>
    </source>
</evidence>
<dbReference type="CDD" id="cd03230">
    <property type="entry name" value="ABC_DR_subfamily_A"/>
    <property type="match status" value="1"/>
</dbReference>
<dbReference type="Gene3D" id="3.40.50.300">
    <property type="entry name" value="P-loop containing nucleotide triphosphate hydrolases"/>
    <property type="match status" value="1"/>
</dbReference>
<keyword evidence="3" id="KW-0547">Nucleotide-binding</keyword>
<accession>A0ABU9KV64</accession>
<dbReference type="PANTHER" id="PTHR43335:SF4">
    <property type="entry name" value="ABC TRANSPORTER, ATP-BINDING PROTEIN"/>
    <property type="match status" value="1"/>
</dbReference>
<keyword evidence="4 6" id="KW-0067">ATP-binding</keyword>
<dbReference type="RefSeq" id="WP_342126553.1">
    <property type="nucleotide sequence ID" value="NZ_JBCAUS010000002.1"/>
</dbReference>
<evidence type="ECO:0000256" key="4">
    <source>
        <dbReference type="ARBA" id="ARBA00022840"/>
    </source>
</evidence>
<dbReference type="InterPro" id="IPR003593">
    <property type="entry name" value="AAA+_ATPase"/>
</dbReference>
<name>A0ABU9KV64_9EURY</name>
<evidence type="ECO:0000313" key="6">
    <source>
        <dbReference type="EMBL" id="MEL4304853.1"/>
    </source>
</evidence>
<dbReference type="InterPro" id="IPR027417">
    <property type="entry name" value="P-loop_NTPase"/>
</dbReference>
<dbReference type="Pfam" id="PF00005">
    <property type="entry name" value="ABC_tran"/>
    <property type="match status" value="1"/>
</dbReference>
<sequence>MKMEKVLEIQDLTKRYDNFTAVDNVSLDINEGDLIGLLGHNGAGKTTLFVMLTGLTIPTSGSIKLLGEDIEKNIMMLKENISFLPDNTLYYENLTAKENLEYFCDLADADRSKVPELLELVGMSKWADKKVGEFSKGMVQRIGFAQALVKDPKVIFLDEPTAGLDPEARVEMNQLLKKLNERGIAIVISSHVLSEIKDICSKIAIMKQGKLVAFDTLENLCRKENSNVFLLETKDPETTVEVLSSVDSIKFVREGNIFRITSEEDVRERISSELNRMGVIILNLRYETEDLFDIFKKYYKVD</sequence>
<keyword evidence="2" id="KW-0813">Transport</keyword>
<gene>
    <name evidence="6" type="ORF">WOA13_03225</name>
</gene>
<evidence type="ECO:0000256" key="2">
    <source>
        <dbReference type="ARBA" id="ARBA00022448"/>
    </source>
</evidence>
<protein>
    <submittedName>
        <fullName evidence="6">ABC transporter ATP-binding protein</fullName>
    </submittedName>
</protein>
<reference evidence="6 7" key="1">
    <citation type="submission" date="2024-04" db="EMBL/GenBank/DDBJ databases">
        <title>Methanococcoides sp. LMO-2.</title>
        <authorList>
            <person name="Liang L."/>
        </authorList>
    </citation>
    <scope>NUCLEOTIDE SEQUENCE [LARGE SCALE GENOMIC DNA]</scope>
    <source>
        <strain evidence="6 7">LMO-2</strain>
    </source>
</reference>
<dbReference type="SUPFAM" id="SSF52540">
    <property type="entry name" value="P-loop containing nucleoside triphosphate hydrolases"/>
    <property type="match status" value="1"/>
</dbReference>
<dbReference type="EMBL" id="JBCAUS010000002">
    <property type="protein sequence ID" value="MEL4304853.1"/>
    <property type="molecule type" value="Genomic_DNA"/>
</dbReference>
<keyword evidence="7" id="KW-1185">Reference proteome</keyword>
<feature type="domain" description="ABC transporter" evidence="5">
    <location>
        <begin position="7"/>
        <end position="233"/>
    </location>
</feature>
<dbReference type="GO" id="GO:0005524">
    <property type="term" value="F:ATP binding"/>
    <property type="evidence" value="ECO:0007669"/>
    <property type="project" value="UniProtKB-KW"/>
</dbReference>
<dbReference type="SMART" id="SM00382">
    <property type="entry name" value="AAA"/>
    <property type="match status" value="1"/>
</dbReference>
<dbReference type="Proteomes" id="UP001396646">
    <property type="component" value="Unassembled WGS sequence"/>
</dbReference>
<proteinExistence type="inferred from homology"/>
<comment type="similarity">
    <text evidence="1">Belongs to the ABC transporter superfamily.</text>
</comment>
<evidence type="ECO:0000256" key="1">
    <source>
        <dbReference type="ARBA" id="ARBA00005417"/>
    </source>
</evidence>
<dbReference type="PANTHER" id="PTHR43335">
    <property type="entry name" value="ABC TRANSPORTER, ATP-BINDING PROTEIN"/>
    <property type="match status" value="1"/>
</dbReference>
<comment type="caution">
    <text evidence="6">The sequence shown here is derived from an EMBL/GenBank/DDBJ whole genome shotgun (WGS) entry which is preliminary data.</text>
</comment>